<evidence type="ECO:0000256" key="4">
    <source>
        <dbReference type="ARBA" id="ARBA00023242"/>
    </source>
</evidence>
<dbReference type="GO" id="GO:0005634">
    <property type="term" value="C:nucleus"/>
    <property type="evidence" value="ECO:0007669"/>
    <property type="project" value="UniProtKB-SubCell"/>
</dbReference>
<proteinExistence type="predicted"/>
<evidence type="ECO:0000256" key="2">
    <source>
        <dbReference type="ARBA" id="ARBA00023015"/>
    </source>
</evidence>
<dbReference type="InterPro" id="IPR009332">
    <property type="entry name" value="Med22"/>
</dbReference>
<evidence type="ECO:0000313" key="5">
    <source>
        <dbReference type="EMBL" id="KAL3538524.1"/>
    </source>
</evidence>
<dbReference type="EMBL" id="JBJUIK010000001">
    <property type="protein sequence ID" value="KAL3538524.1"/>
    <property type="molecule type" value="Genomic_DNA"/>
</dbReference>
<sequence length="101" mass="11375">MTGQGTIDEGYIVNFLAHMRNVNDPPVRNSQEAFMMELEMHAAKMVQAADSLLKLVSELKQTAIFSGFASLNDHVEQRTEEFTQQAEKTDMMLARRGELLA</sequence>
<keyword evidence="4" id="KW-0539">Nucleus</keyword>
<evidence type="ECO:0000256" key="1">
    <source>
        <dbReference type="ARBA" id="ARBA00004123"/>
    </source>
</evidence>
<name>A0ABD3B511_9GENT</name>
<dbReference type="Proteomes" id="UP001630127">
    <property type="component" value="Unassembled WGS sequence"/>
</dbReference>
<keyword evidence="2" id="KW-0805">Transcription regulation</keyword>
<comment type="subcellular location">
    <subcellularLocation>
        <location evidence="1">Nucleus</location>
    </subcellularLocation>
</comment>
<reference evidence="5 6" key="1">
    <citation type="submission" date="2024-11" db="EMBL/GenBank/DDBJ databases">
        <title>A near-complete genome assembly of Cinchona calisaya.</title>
        <authorList>
            <person name="Lian D.C."/>
            <person name="Zhao X.W."/>
            <person name="Wei L."/>
        </authorList>
    </citation>
    <scope>NUCLEOTIDE SEQUENCE [LARGE SCALE GENOMIC DNA]</scope>
    <source>
        <tissue evidence="5">Nenye</tissue>
    </source>
</reference>
<comment type="caution">
    <text evidence="5">The sequence shown here is derived from an EMBL/GenBank/DDBJ whole genome shotgun (WGS) entry which is preliminary data.</text>
</comment>
<evidence type="ECO:0000256" key="3">
    <source>
        <dbReference type="ARBA" id="ARBA00023163"/>
    </source>
</evidence>
<dbReference type="Pfam" id="PF06179">
    <property type="entry name" value="Med22"/>
    <property type="match status" value="1"/>
</dbReference>
<dbReference type="AlphaFoldDB" id="A0ABD3B511"/>
<protein>
    <submittedName>
        <fullName evidence="5">Uncharacterized protein</fullName>
    </submittedName>
</protein>
<organism evidence="5 6">
    <name type="scientific">Cinchona calisaya</name>
    <dbReference type="NCBI Taxonomy" id="153742"/>
    <lineage>
        <taxon>Eukaryota</taxon>
        <taxon>Viridiplantae</taxon>
        <taxon>Streptophyta</taxon>
        <taxon>Embryophyta</taxon>
        <taxon>Tracheophyta</taxon>
        <taxon>Spermatophyta</taxon>
        <taxon>Magnoliopsida</taxon>
        <taxon>eudicotyledons</taxon>
        <taxon>Gunneridae</taxon>
        <taxon>Pentapetalae</taxon>
        <taxon>asterids</taxon>
        <taxon>lamiids</taxon>
        <taxon>Gentianales</taxon>
        <taxon>Rubiaceae</taxon>
        <taxon>Cinchonoideae</taxon>
        <taxon>Cinchoneae</taxon>
        <taxon>Cinchona</taxon>
    </lineage>
</organism>
<gene>
    <name evidence="5" type="ORF">ACH5RR_001890</name>
</gene>
<accession>A0ABD3B511</accession>
<dbReference type="PANTHER" id="PTHR12434">
    <property type="entry name" value="MEDIATOR OF RNA POLYMERASE II TRANSCRIPTION SUBUNIT 22"/>
    <property type="match status" value="1"/>
</dbReference>
<keyword evidence="6" id="KW-1185">Reference proteome</keyword>
<dbReference type="PANTHER" id="PTHR12434:SF6">
    <property type="entry name" value="MEDIATOR OF RNA POLYMERASE II TRANSCRIPTION SUBUNIT 22"/>
    <property type="match status" value="1"/>
</dbReference>
<evidence type="ECO:0000313" key="6">
    <source>
        <dbReference type="Proteomes" id="UP001630127"/>
    </source>
</evidence>
<keyword evidence="3" id="KW-0804">Transcription</keyword>